<evidence type="ECO:0000259" key="4">
    <source>
        <dbReference type="PROSITE" id="PS50949"/>
    </source>
</evidence>
<dbReference type="EMBL" id="VNJJ01000004">
    <property type="protein sequence ID" value="TVY01282.1"/>
    <property type="molecule type" value="Genomic_DNA"/>
</dbReference>
<dbReference type="AlphaFoldDB" id="A0A559JN30"/>
<dbReference type="Proteomes" id="UP000316330">
    <property type="component" value="Unassembled WGS sequence"/>
</dbReference>
<evidence type="ECO:0000256" key="2">
    <source>
        <dbReference type="ARBA" id="ARBA00023125"/>
    </source>
</evidence>
<dbReference type="InterPro" id="IPR000524">
    <property type="entry name" value="Tscrpt_reg_HTH_GntR"/>
</dbReference>
<name>A0A559JN30_9BACL</name>
<dbReference type="SUPFAM" id="SSF48008">
    <property type="entry name" value="GntR ligand-binding domain-like"/>
    <property type="match status" value="1"/>
</dbReference>
<dbReference type="Gene3D" id="1.10.10.10">
    <property type="entry name" value="Winged helix-like DNA-binding domain superfamily/Winged helix DNA-binding domain"/>
    <property type="match status" value="1"/>
</dbReference>
<keyword evidence="1" id="KW-0805">Transcription regulation</keyword>
<reference evidence="5 6" key="1">
    <citation type="submission" date="2019-07" db="EMBL/GenBank/DDBJ databases">
        <authorList>
            <person name="Kim J."/>
        </authorList>
    </citation>
    <scope>NUCLEOTIDE SEQUENCE [LARGE SCALE GENOMIC DNA]</scope>
    <source>
        <strain evidence="5 6">G13</strain>
    </source>
</reference>
<dbReference type="InterPro" id="IPR011711">
    <property type="entry name" value="GntR_C"/>
</dbReference>
<proteinExistence type="predicted"/>
<feature type="domain" description="HTH gntR-type" evidence="4">
    <location>
        <begin position="12"/>
        <end position="79"/>
    </location>
</feature>
<keyword evidence="6" id="KW-1185">Reference proteome</keyword>
<keyword evidence="3" id="KW-0804">Transcription</keyword>
<evidence type="ECO:0000313" key="6">
    <source>
        <dbReference type="Proteomes" id="UP000316330"/>
    </source>
</evidence>
<dbReference type="GO" id="GO:0003700">
    <property type="term" value="F:DNA-binding transcription factor activity"/>
    <property type="evidence" value="ECO:0007669"/>
    <property type="project" value="InterPro"/>
</dbReference>
<evidence type="ECO:0000256" key="3">
    <source>
        <dbReference type="ARBA" id="ARBA00023163"/>
    </source>
</evidence>
<dbReference type="PANTHER" id="PTHR43537">
    <property type="entry name" value="TRANSCRIPTIONAL REGULATOR, GNTR FAMILY"/>
    <property type="match status" value="1"/>
</dbReference>
<dbReference type="Pfam" id="PF00392">
    <property type="entry name" value="GntR"/>
    <property type="match status" value="1"/>
</dbReference>
<dbReference type="InterPro" id="IPR036390">
    <property type="entry name" value="WH_DNA-bd_sf"/>
</dbReference>
<dbReference type="Pfam" id="PF07729">
    <property type="entry name" value="FCD"/>
    <property type="match status" value="1"/>
</dbReference>
<dbReference type="GO" id="GO:0003677">
    <property type="term" value="F:DNA binding"/>
    <property type="evidence" value="ECO:0007669"/>
    <property type="project" value="UniProtKB-KW"/>
</dbReference>
<dbReference type="SMART" id="SM00345">
    <property type="entry name" value="HTH_GNTR"/>
    <property type="match status" value="1"/>
</dbReference>
<dbReference type="PROSITE" id="PS50949">
    <property type="entry name" value="HTH_GNTR"/>
    <property type="match status" value="1"/>
</dbReference>
<protein>
    <submittedName>
        <fullName evidence="5">GntR family transcriptional regulator</fullName>
    </submittedName>
</protein>
<comment type="caution">
    <text evidence="5">The sequence shown here is derived from an EMBL/GenBank/DDBJ whole genome shotgun (WGS) entry which is preliminary data.</text>
</comment>
<dbReference type="Gene3D" id="1.20.120.530">
    <property type="entry name" value="GntR ligand-binding domain-like"/>
    <property type="match status" value="1"/>
</dbReference>
<evidence type="ECO:0000256" key="1">
    <source>
        <dbReference type="ARBA" id="ARBA00023015"/>
    </source>
</evidence>
<keyword evidence="2" id="KW-0238">DNA-binding</keyword>
<gene>
    <name evidence="5" type="ORF">FPZ45_09035</name>
</gene>
<dbReference type="InterPro" id="IPR008920">
    <property type="entry name" value="TF_FadR/GntR_C"/>
</dbReference>
<dbReference type="SMART" id="SM00895">
    <property type="entry name" value="FCD"/>
    <property type="match status" value="1"/>
</dbReference>
<evidence type="ECO:0000313" key="5">
    <source>
        <dbReference type="EMBL" id="TVY01282.1"/>
    </source>
</evidence>
<dbReference type="SUPFAM" id="SSF46785">
    <property type="entry name" value="Winged helix' DNA-binding domain"/>
    <property type="match status" value="1"/>
</dbReference>
<dbReference type="RefSeq" id="WP_144700459.1">
    <property type="nucleotide sequence ID" value="NZ_VNJJ01000004.1"/>
</dbReference>
<dbReference type="CDD" id="cd07377">
    <property type="entry name" value="WHTH_GntR"/>
    <property type="match status" value="1"/>
</dbReference>
<sequence length="221" mass="25651">MTEKNDKKLSRYVLTDELYDILKQQILSHRMAAGDKINIDRLSRELGVSNIPIRESLSRLASEGFVTLIPFKGMYVAEMSLKDIDEIFEIRSQLENLSIRKAIAHIPPHRLETVLEDLLSHEPGGGETEREARIFKMNGDLHGTILHYAKNENLKDMVTTVIQRIHRYLNDTRCNIDVEAEKIEHEFIVRALLKRDTEQAAEAMRNHLKNAHERLRVNFEK</sequence>
<dbReference type="OrthoDB" id="114741at2"/>
<accession>A0A559JN30</accession>
<dbReference type="PANTHER" id="PTHR43537:SF24">
    <property type="entry name" value="GLUCONATE OPERON TRANSCRIPTIONAL REPRESSOR"/>
    <property type="match status" value="1"/>
</dbReference>
<dbReference type="InterPro" id="IPR036388">
    <property type="entry name" value="WH-like_DNA-bd_sf"/>
</dbReference>
<organism evidence="5 6">
    <name type="scientific">Cohnella terricola</name>
    <dbReference type="NCBI Taxonomy" id="1289167"/>
    <lineage>
        <taxon>Bacteria</taxon>
        <taxon>Bacillati</taxon>
        <taxon>Bacillota</taxon>
        <taxon>Bacilli</taxon>
        <taxon>Bacillales</taxon>
        <taxon>Paenibacillaceae</taxon>
        <taxon>Cohnella</taxon>
    </lineage>
</organism>